<sequence length="80" mass="9333">MDKYLETLKKRAQESKVYSFHQLVGLDLAKILEDEGHKSLYMKLAKTKSPARLLKLAKEVAERKNVKNKGAYFMKLLYDE</sequence>
<comment type="caution">
    <text evidence="1">The sequence shown here is derived from an EMBL/GenBank/DDBJ whole genome shotgun (WGS) entry which is preliminary data.</text>
</comment>
<evidence type="ECO:0000313" key="2">
    <source>
        <dbReference type="Proteomes" id="UP000229674"/>
    </source>
</evidence>
<protein>
    <submittedName>
        <fullName evidence="1">Uncharacterized protein</fullName>
    </submittedName>
</protein>
<accession>A0A2M8G1N8</accession>
<name>A0A2M8G1N8_9BACT</name>
<dbReference type="EMBL" id="PFQX01000041">
    <property type="protein sequence ID" value="PJC65382.1"/>
    <property type="molecule type" value="Genomic_DNA"/>
</dbReference>
<evidence type="ECO:0000313" key="1">
    <source>
        <dbReference type="EMBL" id="PJC65382.1"/>
    </source>
</evidence>
<reference evidence="2" key="1">
    <citation type="submission" date="2017-09" db="EMBL/GenBank/DDBJ databases">
        <title>Depth-based differentiation of microbial function through sediment-hosted aquifers and enrichment of novel symbionts in the deep terrestrial subsurface.</title>
        <authorList>
            <person name="Probst A.J."/>
            <person name="Ladd B."/>
            <person name="Jarett J.K."/>
            <person name="Geller-Mcgrath D.E."/>
            <person name="Sieber C.M.K."/>
            <person name="Emerson J.B."/>
            <person name="Anantharaman K."/>
            <person name="Thomas B.C."/>
            <person name="Malmstrom R."/>
            <person name="Stieglmeier M."/>
            <person name="Klingl A."/>
            <person name="Woyke T."/>
            <person name="Ryan C.M."/>
            <person name="Banfield J.F."/>
        </authorList>
    </citation>
    <scope>NUCLEOTIDE SEQUENCE [LARGE SCALE GENOMIC DNA]</scope>
</reference>
<dbReference type="AlphaFoldDB" id="A0A2M8G1N8"/>
<organism evidence="1 2">
    <name type="scientific">Candidatus Colwellbacteria bacterium CG_4_9_14_0_2_um_filter_50_12</name>
    <dbReference type="NCBI Taxonomy" id="1974538"/>
    <lineage>
        <taxon>Bacteria</taxon>
        <taxon>Candidatus Colwelliibacteriota</taxon>
    </lineage>
</organism>
<proteinExistence type="predicted"/>
<gene>
    <name evidence="1" type="ORF">CO020_01000</name>
</gene>
<dbReference type="Proteomes" id="UP000229674">
    <property type="component" value="Unassembled WGS sequence"/>
</dbReference>